<evidence type="ECO:0000256" key="6">
    <source>
        <dbReference type="ARBA" id="ARBA00022695"/>
    </source>
</evidence>
<comment type="similarity">
    <text evidence="3 11">Belongs to the NadD family.</text>
</comment>
<evidence type="ECO:0000256" key="11">
    <source>
        <dbReference type="HAMAP-Rule" id="MF_00244"/>
    </source>
</evidence>
<reference evidence="14" key="1">
    <citation type="journal article" date="2019" name="Int. J. Syst. Evol. Microbiol.">
        <title>The Global Catalogue of Microorganisms (GCM) 10K type strain sequencing project: providing services to taxonomists for standard genome sequencing and annotation.</title>
        <authorList>
            <consortium name="The Broad Institute Genomics Platform"/>
            <consortium name="The Broad Institute Genome Sequencing Center for Infectious Disease"/>
            <person name="Wu L."/>
            <person name="Ma J."/>
        </authorList>
    </citation>
    <scope>NUCLEOTIDE SEQUENCE [LARGE SCALE GENOMIC DNA]</scope>
    <source>
        <strain evidence="14">NBRC 111756</strain>
    </source>
</reference>
<evidence type="ECO:0000259" key="12">
    <source>
        <dbReference type="Pfam" id="PF01467"/>
    </source>
</evidence>
<comment type="function">
    <text evidence="1 11">Catalyzes the reversible adenylation of nicotinate mononucleotide (NaMN) to nicotinic acid adenine dinucleotide (NaAD).</text>
</comment>
<comment type="catalytic activity">
    <reaction evidence="10 11">
        <text>nicotinate beta-D-ribonucleotide + ATP + H(+) = deamido-NAD(+) + diphosphate</text>
        <dbReference type="Rhea" id="RHEA:22860"/>
        <dbReference type="ChEBI" id="CHEBI:15378"/>
        <dbReference type="ChEBI" id="CHEBI:30616"/>
        <dbReference type="ChEBI" id="CHEBI:33019"/>
        <dbReference type="ChEBI" id="CHEBI:57502"/>
        <dbReference type="ChEBI" id="CHEBI:58437"/>
        <dbReference type="EC" id="2.7.7.18"/>
    </reaction>
</comment>
<dbReference type="EMBL" id="JBHSWE010000001">
    <property type="protein sequence ID" value="MFC6670102.1"/>
    <property type="molecule type" value="Genomic_DNA"/>
</dbReference>
<dbReference type="Proteomes" id="UP001596422">
    <property type="component" value="Unassembled WGS sequence"/>
</dbReference>
<protein>
    <recommendedName>
        <fullName evidence="11">Probable nicotinate-nucleotide adenylyltransferase</fullName>
        <ecNumber evidence="11">2.7.7.18</ecNumber>
    </recommendedName>
    <alternativeName>
        <fullName evidence="11">Deamido-NAD(+) diphosphorylase</fullName>
    </alternativeName>
    <alternativeName>
        <fullName evidence="11">Deamido-NAD(+) pyrophosphorylase</fullName>
    </alternativeName>
    <alternativeName>
        <fullName evidence="11">Nicotinate mononucleotide adenylyltransferase</fullName>
        <shortName evidence="11">NaMN adenylyltransferase</shortName>
    </alternativeName>
</protein>
<evidence type="ECO:0000256" key="8">
    <source>
        <dbReference type="ARBA" id="ARBA00022840"/>
    </source>
</evidence>
<keyword evidence="5 11" id="KW-0808">Transferase</keyword>
<evidence type="ECO:0000256" key="10">
    <source>
        <dbReference type="ARBA" id="ARBA00048721"/>
    </source>
</evidence>
<comment type="caution">
    <text evidence="13">The sequence shown here is derived from an EMBL/GenBank/DDBJ whole genome shotgun (WGS) entry which is preliminary data.</text>
</comment>
<dbReference type="Gene3D" id="3.40.50.620">
    <property type="entry name" value="HUPs"/>
    <property type="match status" value="1"/>
</dbReference>
<evidence type="ECO:0000256" key="4">
    <source>
        <dbReference type="ARBA" id="ARBA00022642"/>
    </source>
</evidence>
<keyword evidence="6 11" id="KW-0548">Nucleotidyltransferase</keyword>
<dbReference type="RefSeq" id="WP_379908615.1">
    <property type="nucleotide sequence ID" value="NZ_JBHSWE010000001.1"/>
</dbReference>
<organism evidence="13 14">
    <name type="scientific">Marinobacterium aestuariivivens</name>
    <dbReference type="NCBI Taxonomy" id="1698799"/>
    <lineage>
        <taxon>Bacteria</taxon>
        <taxon>Pseudomonadati</taxon>
        <taxon>Pseudomonadota</taxon>
        <taxon>Gammaproteobacteria</taxon>
        <taxon>Oceanospirillales</taxon>
        <taxon>Oceanospirillaceae</taxon>
        <taxon>Marinobacterium</taxon>
    </lineage>
</organism>
<keyword evidence="7 11" id="KW-0547">Nucleotide-binding</keyword>
<evidence type="ECO:0000256" key="5">
    <source>
        <dbReference type="ARBA" id="ARBA00022679"/>
    </source>
</evidence>
<dbReference type="InterPro" id="IPR004821">
    <property type="entry name" value="Cyt_trans-like"/>
</dbReference>
<proteinExistence type="inferred from homology"/>
<dbReference type="NCBIfam" id="NF000840">
    <property type="entry name" value="PRK00071.1-3"/>
    <property type="match status" value="1"/>
</dbReference>
<keyword evidence="8 11" id="KW-0067">ATP-binding</keyword>
<evidence type="ECO:0000256" key="1">
    <source>
        <dbReference type="ARBA" id="ARBA00002324"/>
    </source>
</evidence>
<dbReference type="InterPro" id="IPR005248">
    <property type="entry name" value="NadD/NMNAT"/>
</dbReference>
<evidence type="ECO:0000313" key="13">
    <source>
        <dbReference type="EMBL" id="MFC6670102.1"/>
    </source>
</evidence>
<evidence type="ECO:0000256" key="3">
    <source>
        <dbReference type="ARBA" id="ARBA00009014"/>
    </source>
</evidence>
<dbReference type="PANTHER" id="PTHR39321">
    <property type="entry name" value="NICOTINATE-NUCLEOTIDE ADENYLYLTRANSFERASE-RELATED"/>
    <property type="match status" value="1"/>
</dbReference>
<keyword evidence="14" id="KW-1185">Reference proteome</keyword>
<gene>
    <name evidence="11 13" type="primary">nadD</name>
    <name evidence="13" type="ORF">ACFQDL_08395</name>
</gene>
<evidence type="ECO:0000256" key="9">
    <source>
        <dbReference type="ARBA" id="ARBA00023027"/>
    </source>
</evidence>
<dbReference type="NCBIfam" id="TIGR00125">
    <property type="entry name" value="cyt_tran_rel"/>
    <property type="match status" value="1"/>
</dbReference>
<dbReference type="GO" id="GO:0004515">
    <property type="term" value="F:nicotinate-nucleotide adenylyltransferase activity"/>
    <property type="evidence" value="ECO:0007669"/>
    <property type="project" value="UniProtKB-EC"/>
</dbReference>
<dbReference type="SUPFAM" id="SSF52374">
    <property type="entry name" value="Nucleotidylyl transferase"/>
    <property type="match status" value="1"/>
</dbReference>
<evidence type="ECO:0000256" key="2">
    <source>
        <dbReference type="ARBA" id="ARBA00005019"/>
    </source>
</evidence>
<feature type="domain" description="Cytidyltransferase-like" evidence="12">
    <location>
        <begin position="21"/>
        <end position="199"/>
    </location>
</feature>
<sequence length="231" mass="25813">MSHTGNARGVEGADACDAYVFMGGTFDPIHHGHLRTALELQQWLGVDQVWLVPSRTPPHRDAPGTTSEQRLEMVRLAVADEPALGVDDREVRSDRPSYSLLTLRSLRQELGAERPLCMVLGMDAYLGLPSWHGWEELIGLCHIIVVRRPGYIYEPQATMGRFTRAHETTSLAAVLGMPCGRVLMHELTPLSISATQIRQLVARGLSPRYLCPDPVWHYIQQHRLYGLNEGS</sequence>
<evidence type="ECO:0000313" key="14">
    <source>
        <dbReference type="Proteomes" id="UP001596422"/>
    </source>
</evidence>
<dbReference type="CDD" id="cd02165">
    <property type="entry name" value="NMNAT"/>
    <property type="match status" value="1"/>
</dbReference>
<comment type="pathway">
    <text evidence="2 11">Cofactor biosynthesis; NAD(+) biosynthesis; deamido-NAD(+) from nicotinate D-ribonucleotide: step 1/1.</text>
</comment>
<dbReference type="HAMAP" id="MF_00244">
    <property type="entry name" value="NaMN_adenylyltr"/>
    <property type="match status" value="1"/>
</dbReference>
<dbReference type="PANTHER" id="PTHR39321:SF3">
    <property type="entry name" value="PHOSPHOPANTETHEINE ADENYLYLTRANSFERASE"/>
    <property type="match status" value="1"/>
</dbReference>
<dbReference type="NCBIfam" id="NF000839">
    <property type="entry name" value="PRK00071.1-1"/>
    <property type="match status" value="1"/>
</dbReference>
<evidence type="ECO:0000256" key="7">
    <source>
        <dbReference type="ARBA" id="ARBA00022741"/>
    </source>
</evidence>
<dbReference type="NCBIfam" id="TIGR00482">
    <property type="entry name" value="nicotinate (nicotinamide) nucleotide adenylyltransferase"/>
    <property type="match status" value="1"/>
</dbReference>
<accession>A0ABW1ZY21</accession>
<keyword evidence="4 11" id="KW-0662">Pyridine nucleotide biosynthesis</keyword>
<dbReference type="InterPro" id="IPR014729">
    <property type="entry name" value="Rossmann-like_a/b/a_fold"/>
</dbReference>
<name>A0ABW1ZY21_9GAMM</name>
<dbReference type="EC" id="2.7.7.18" evidence="11"/>
<keyword evidence="9 11" id="KW-0520">NAD</keyword>
<dbReference type="Pfam" id="PF01467">
    <property type="entry name" value="CTP_transf_like"/>
    <property type="match status" value="1"/>
</dbReference>